<accession>A0AAN7U6A9</accession>
<evidence type="ECO:0000256" key="1">
    <source>
        <dbReference type="ARBA" id="ARBA00004275"/>
    </source>
</evidence>
<evidence type="ECO:0000256" key="2">
    <source>
        <dbReference type="ARBA" id="ARBA00010982"/>
    </source>
</evidence>
<dbReference type="SUPFAM" id="SSF53901">
    <property type="entry name" value="Thiolase-like"/>
    <property type="match status" value="2"/>
</dbReference>
<reference evidence="13 14" key="1">
    <citation type="submission" date="2023-11" db="EMBL/GenBank/DDBJ databases">
        <title>Dfirmibasis_genome.</title>
        <authorList>
            <person name="Edelbroek B."/>
            <person name="Kjellin J."/>
            <person name="Jerlstrom-Hultqvist J."/>
            <person name="Soderbom F."/>
        </authorList>
    </citation>
    <scope>NUCLEOTIDE SEQUENCE [LARGE SCALE GENOMIC DNA]</scope>
    <source>
        <strain evidence="13 14">TNS-C-14</strain>
    </source>
</reference>
<keyword evidence="5" id="KW-0443">Lipid metabolism</keyword>
<dbReference type="GO" id="GO:0010124">
    <property type="term" value="P:phenylacetate catabolic process"/>
    <property type="evidence" value="ECO:0007669"/>
    <property type="project" value="TreeGrafter"/>
</dbReference>
<dbReference type="NCBIfam" id="TIGR01930">
    <property type="entry name" value="AcCoA-C-Actrans"/>
    <property type="match status" value="1"/>
</dbReference>
<evidence type="ECO:0000256" key="10">
    <source>
        <dbReference type="RuleBase" id="RU003557"/>
    </source>
</evidence>
<evidence type="ECO:0000256" key="9">
    <source>
        <dbReference type="PIRSR" id="PIRSR000429-1"/>
    </source>
</evidence>
<feature type="domain" description="Thiolase N-terminal" evidence="11">
    <location>
        <begin position="35"/>
        <end position="285"/>
    </location>
</feature>
<organism evidence="13 14">
    <name type="scientific">Dictyostelium firmibasis</name>
    <dbReference type="NCBI Taxonomy" id="79012"/>
    <lineage>
        <taxon>Eukaryota</taxon>
        <taxon>Amoebozoa</taxon>
        <taxon>Evosea</taxon>
        <taxon>Eumycetozoa</taxon>
        <taxon>Dictyostelia</taxon>
        <taxon>Dictyosteliales</taxon>
        <taxon>Dictyosteliaceae</taxon>
        <taxon>Dictyostelium</taxon>
    </lineage>
</organism>
<feature type="domain" description="Thiolase C-terminal" evidence="12">
    <location>
        <begin position="297"/>
        <end position="413"/>
    </location>
</feature>
<keyword evidence="7 10" id="KW-0012">Acyltransferase</keyword>
<name>A0AAN7U6A9_9MYCE</name>
<gene>
    <name evidence="13" type="ORF">RB653_001855</name>
</gene>
<feature type="active site" description="Proton acceptor" evidence="9">
    <location>
        <position position="401"/>
    </location>
</feature>
<dbReference type="CDD" id="cd00751">
    <property type="entry name" value="thiolase"/>
    <property type="match status" value="1"/>
</dbReference>
<dbReference type="Pfam" id="PF00108">
    <property type="entry name" value="Thiolase_N"/>
    <property type="match status" value="1"/>
</dbReference>
<evidence type="ECO:0000313" key="14">
    <source>
        <dbReference type="Proteomes" id="UP001344447"/>
    </source>
</evidence>
<dbReference type="GO" id="GO:0005777">
    <property type="term" value="C:peroxisome"/>
    <property type="evidence" value="ECO:0007669"/>
    <property type="project" value="UniProtKB-SubCell"/>
</dbReference>
<dbReference type="PANTHER" id="PTHR43853">
    <property type="entry name" value="3-KETOACYL-COA THIOLASE, PEROXISOMAL"/>
    <property type="match status" value="1"/>
</dbReference>
<dbReference type="EC" id="2.3.1.16" evidence="8"/>
<dbReference type="InterPro" id="IPR020615">
    <property type="entry name" value="Thiolase_acyl_enz_int_AS"/>
</dbReference>
<dbReference type="GO" id="GO:0006635">
    <property type="term" value="P:fatty acid beta-oxidation"/>
    <property type="evidence" value="ECO:0007669"/>
    <property type="project" value="TreeGrafter"/>
</dbReference>
<dbReference type="GO" id="GO:0003988">
    <property type="term" value="F:acetyl-CoA C-acyltransferase activity"/>
    <property type="evidence" value="ECO:0007669"/>
    <property type="project" value="UniProtKB-EC"/>
</dbReference>
<proteinExistence type="inferred from homology"/>
<dbReference type="InterPro" id="IPR050215">
    <property type="entry name" value="Thiolase-like_sf_Thiolase"/>
</dbReference>
<dbReference type="AlphaFoldDB" id="A0AAN7U6A9"/>
<dbReference type="Proteomes" id="UP001344447">
    <property type="component" value="Unassembled WGS sequence"/>
</dbReference>
<keyword evidence="4" id="KW-0276">Fatty acid metabolism</keyword>
<evidence type="ECO:0000259" key="12">
    <source>
        <dbReference type="Pfam" id="PF02803"/>
    </source>
</evidence>
<comment type="similarity">
    <text evidence="2 10">Belongs to the thiolase-like superfamily. Thiolase family.</text>
</comment>
<evidence type="ECO:0000256" key="6">
    <source>
        <dbReference type="ARBA" id="ARBA00023140"/>
    </source>
</evidence>
<evidence type="ECO:0000256" key="8">
    <source>
        <dbReference type="ARBA" id="ARBA00024073"/>
    </source>
</evidence>
<evidence type="ECO:0000259" key="11">
    <source>
        <dbReference type="Pfam" id="PF00108"/>
    </source>
</evidence>
<evidence type="ECO:0000256" key="7">
    <source>
        <dbReference type="ARBA" id="ARBA00023315"/>
    </source>
</evidence>
<dbReference type="InterPro" id="IPR020617">
    <property type="entry name" value="Thiolase_C"/>
</dbReference>
<dbReference type="Pfam" id="PF02803">
    <property type="entry name" value="Thiolase_C"/>
    <property type="match status" value="1"/>
</dbReference>
<dbReference type="InterPro" id="IPR002155">
    <property type="entry name" value="Thiolase"/>
</dbReference>
<dbReference type="PANTHER" id="PTHR43853:SF8">
    <property type="entry name" value="3-KETOACYL-COA THIOLASE, PEROXISOMAL"/>
    <property type="match status" value="1"/>
</dbReference>
<dbReference type="PIRSF" id="PIRSF000429">
    <property type="entry name" value="Ac-CoA_Ac_transf"/>
    <property type="match status" value="1"/>
</dbReference>
<dbReference type="FunFam" id="3.40.47.10:FF:000010">
    <property type="entry name" value="Acetyl-CoA acetyltransferase (Thiolase)"/>
    <property type="match status" value="1"/>
</dbReference>
<comment type="subcellular location">
    <subcellularLocation>
        <location evidence="1">Peroxisome</location>
    </subcellularLocation>
</comment>
<dbReference type="InterPro" id="IPR020610">
    <property type="entry name" value="Thiolase_AS"/>
</dbReference>
<comment type="caution">
    <text evidence="13">The sequence shown here is derived from an EMBL/GenBank/DDBJ whole genome shotgun (WGS) entry which is preliminary data.</text>
</comment>
<keyword evidence="3 10" id="KW-0808">Transferase</keyword>
<evidence type="ECO:0000256" key="3">
    <source>
        <dbReference type="ARBA" id="ARBA00022679"/>
    </source>
</evidence>
<dbReference type="InterPro" id="IPR016039">
    <property type="entry name" value="Thiolase-like"/>
</dbReference>
<dbReference type="EMBL" id="JAVFKY010000004">
    <property type="protein sequence ID" value="KAK5576918.1"/>
    <property type="molecule type" value="Genomic_DNA"/>
</dbReference>
<feature type="active site" description="Proton acceptor" evidence="9">
    <location>
        <position position="371"/>
    </location>
</feature>
<dbReference type="PROSITE" id="PS00099">
    <property type="entry name" value="THIOLASE_3"/>
    <property type="match status" value="1"/>
</dbReference>
<evidence type="ECO:0000313" key="13">
    <source>
        <dbReference type="EMBL" id="KAK5576918.1"/>
    </source>
</evidence>
<dbReference type="InterPro" id="IPR020616">
    <property type="entry name" value="Thiolase_N"/>
</dbReference>
<feature type="active site" description="Acyl-thioester intermediate" evidence="9">
    <location>
        <position position="121"/>
    </location>
</feature>
<protein>
    <recommendedName>
        <fullName evidence="8">acetyl-CoA C-acyltransferase</fullName>
        <ecNumber evidence="8">2.3.1.16</ecNumber>
    </recommendedName>
</protein>
<sequence length="416" mass="43765">MSFNSRIETISRHLSTGTILESNPTSASVKSGDDIVIVAPYRTPICKAKRGAFKETAPDDLLAPVIKHIIKVTKLDPKLIGDVVMGAVLPRSSQGATEVRVATLLAGLPKEVPCYTVNRQCSSGLQAIANCAAAVKAGFYEIGLAGGVESMSLNPMAWDGGFNEVAQEDPIISGCYNTMGQTSENVAERFGVTRKDQDEFSVNSHKKAGAAQKAGKFDDEIVPVTVKTEDGKTIVVDKDEGIREKTTVADLAKLKPAFKEGGTTTAGNSSQMSDGAAACLVMKRSTAERLGLKIDLVFVSFAAVGVEPSIMGVGPAYAIPAALKQAGLTTKDIDVYEINEAFASQAFYSCKVLGLDMNKVNPNGSGIALGHPLGATGARQMATISRELHRRKGKYGVISMCIGTGLGAAAVVRTDY</sequence>
<keyword evidence="6" id="KW-0576">Peroxisome</keyword>
<dbReference type="PROSITE" id="PS00098">
    <property type="entry name" value="THIOLASE_1"/>
    <property type="match status" value="1"/>
</dbReference>
<keyword evidence="14" id="KW-1185">Reference proteome</keyword>
<evidence type="ECO:0000256" key="5">
    <source>
        <dbReference type="ARBA" id="ARBA00023098"/>
    </source>
</evidence>
<dbReference type="Gene3D" id="3.40.47.10">
    <property type="match status" value="1"/>
</dbReference>
<evidence type="ECO:0000256" key="4">
    <source>
        <dbReference type="ARBA" id="ARBA00022832"/>
    </source>
</evidence>